<dbReference type="GO" id="GO:0003676">
    <property type="term" value="F:nucleic acid binding"/>
    <property type="evidence" value="ECO:0007669"/>
    <property type="project" value="InterPro"/>
</dbReference>
<dbReference type="STRING" id="597456.A0A0L7QSB4"/>
<organism evidence="1 2">
    <name type="scientific">Habropoda laboriosa</name>
    <dbReference type="NCBI Taxonomy" id="597456"/>
    <lineage>
        <taxon>Eukaryota</taxon>
        <taxon>Metazoa</taxon>
        <taxon>Ecdysozoa</taxon>
        <taxon>Arthropoda</taxon>
        <taxon>Hexapoda</taxon>
        <taxon>Insecta</taxon>
        <taxon>Pterygota</taxon>
        <taxon>Neoptera</taxon>
        <taxon>Endopterygota</taxon>
        <taxon>Hymenoptera</taxon>
        <taxon>Apocrita</taxon>
        <taxon>Aculeata</taxon>
        <taxon>Apoidea</taxon>
        <taxon>Anthophila</taxon>
        <taxon>Apidae</taxon>
        <taxon>Habropoda</taxon>
    </lineage>
</organism>
<accession>A0A0L7QSB4</accession>
<evidence type="ECO:0000313" key="2">
    <source>
        <dbReference type="Proteomes" id="UP000053825"/>
    </source>
</evidence>
<sequence>DNTPAHSAVLVKEFLNSKSITTLENSSYSPDLSSFDFSLFPRVKGVMKGTHFQSVF</sequence>
<proteinExistence type="predicted"/>
<dbReference type="Proteomes" id="UP000053825">
    <property type="component" value="Unassembled WGS sequence"/>
</dbReference>
<keyword evidence="2" id="KW-1185">Reference proteome</keyword>
<dbReference type="InterPro" id="IPR036397">
    <property type="entry name" value="RNaseH_sf"/>
</dbReference>
<gene>
    <name evidence="1" type="ORF">WH47_06064</name>
</gene>
<dbReference type="AlphaFoldDB" id="A0A0L7QSB4"/>
<protein>
    <recommendedName>
        <fullName evidence="3">Histone-lysine N-methyltransferase SETMAR</fullName>
    </recommendedName>
</protein>
<reference evidence="1 2" key="1">
    <citation type="submission" date="2015-07" db="EMBL/GenBank/DDBJ databases">
        <title>The genome of Habropoda laboriosa.</title>
        <authorList>
            <person name="Pan H."/>
            <person name="Kapheim K."/>
        </authorList>
    </citation>
    <scope>NUCLEOTIDE SEQUENCE [LARGE SCALE GENOMIC DNA]</scope>
    <source>
        <strain evidence="1">0110345459</strain>
    </source>
</reference>
<dbReference type="Gene3D" id="3.30.420.10">
    <property type="entry name" value="Ribonuclease H-like superfamily/Ribonuclease H"/>
    <property type="match status" value="1"/>
</dbReference>
<name>A0A0L7QSB4_9HYME</name>
<feature type="non-terminal residue" evidence="1">
    <location>
        <position position="1"/>
    </location>
</feature>
<dbReference type="EMBL" id="KQ414761">
    <property type="protein sequence ID" value="KOC61429.1"/>
    <property type="molecule type" value="Genomic_DNA"/>
</dbReference>
<evidence type="ECO:0008006" key="3">
    <source>
        <dbReference type="Google" id="ProtNLM"/>
    </source>
</evidence>
<evidence type="ECO:0000313" key="1">
    <source>
        <dbReference type="EMBL" id="KOC61429.1"/>
    </source>
</evidence>